<proteinExistence type="inferred from homology"/>
<dbReference type="Proteomes" id="UP000037931">
    <property type="component" value="Unassembled WGS sequence"/>
</dbReference>
<accession>A0A0M9GIV9</accession>
<gene>
    <name evidence="7" type="ORF">PF66_01578</name>
</gene>
<dbReference type="RefSeq" id="WP_054062329.1">
    <property type="nucleotide sequence ID" value="NZ_JSYZ01000004.1"/>
</dbReference>
<dbReference type="Gene3D" id="3.40.50.1980">
    <property type="entry name" value="Nitrogenase molybdenum iron protein domain"/>
    <property type="match status" value="2"/>
</dbReference>
<dbReference type="SUPFAM" id="SSF53807">
    <property type="entry name" value="Helical backbone' metal receptor"/>
    <property type="match status" value="1"/>
</dbReference>
<evidence type="ECO:0000256" key="2">
    <source>
        <dbReference type="ARBA" id="ARBA00008814"/>
    </source>
</evidence>
<keyword evidence="4" id="KW-0410">Iron transport</keyword>
<keyword evidence="4" id="KW-0406">Ion transport</keyword>
<dbReference type="PROSITE" id="PS50983">
    <property type="entry name" value="FE_B12_PBP"/>
    <property type="match status" value="1"/>
</dbReference>
<evidence type="ECO:0000313" key="8">
    <source>
        <dbReference type="Proteomes" id="UP000037931"/>
    </source>
</evidence>
<evidence type="ECO:0000256" key="1">
    <source>
        <dbReference type="ARBA" id="ARBA00004196"/>
    </source>
</evidence>
<organism evidence="7 8">
    <name type="scientific">Pseudomonas asplenii</name>
    <dbReference type="NCBI Taxonomy" id="53407"/>
    <lineage>
        <taxon>Bacteria</taxon>
        <taxon>Pseudomonadati</taxon>
        <taxon>Pseudomonadota</taxon>
        <taxon>Gammaproteobacteria</taxon>
        <taxon>Pseudomonadales</taxon>
        <taxon>Pseudomonadaceae</taxon>
        <taxon>Pseudomonas</taxon>
    </lineage>
</organism>
<evidence type="ECO:0000313" key="7">
    <source>
        <dbReference type="EMBL" id="KPA91995.1"/>
    </source>
</evidence>
<dbReference type="InterPro" id="IPR006311">
    <property type="entry name" value="TAT_signal"/>
</dbReference>
<comment type="subcellular location">
    <subcellularLocation>
        <location evidence="1">Cell envelope</location>
    </subcellularLocation>
</comment>
<evidence type="ECO:0000256" key="3">
    <source>
        <dbReference type="ARBA" id="ARBA00022448"/>
    </source>
</evidence>
<evidence type="ECO:0000259" key="6">
    <source>
        <dbReference type="PROSITE" id="PS50983"/>
    </source>
</evidence>
<keyword evidence="8" id="KW-1185">Reference proteome</keyword>
<dbReference type="PANTHER" id="PTHR30532:SF1">
    <property type="entry name" value="IRON(3+)-HYDROXAMATE-BINDING PROTEIN FHUD"/>
    <property type="match status" value="1"/>
</dbReference>
<dbReference type="EMBL" id="JSYZ01000004">
    <property type="protein sequence ID" value="KPA91995.1"/>
    <property type="molecule type" value="Genomic_DNA"/>
</dbReference>
<dbReference type="InterPro" id="IPR002491">
    <property type="entry name" value="ABC_transptr_periplasmic_BD"/>
</dbReference>
<comment type="caution">
    <text evidence="7">The sequence shown here is derived from an EMBL/GenBank/DDBJ whole genome shotgun (WGS) entry which is preliminary data.</text>
</comment>
<feature type="domain" description="Fe/B12 periplasmic-binding" evidence="6">
    <location>
        <begin position="34"/>
        <end position="300"/>
    </location>
</feature>
<dbReference type="OrthoDB" id="6160519at2"/>
<comment type="similarity">
    <text evidence="2">Belongs to the bacterial solute-binding protein 8 family.</text>
</comment>
<sequence>MSAGFSRRRLLQGVAGAAMLAGIGQARATGAPSRIVPLSWELTETLLALGLVPIALPLPDWYRRTIVEPPLPAGVIDVGLLYQPSFTLLQQLQPDLLLLTPGHAGLRPMLERLAPTATFGAYMGAGQPYPALQEETRRMAALLACPARGEALVDATGQRLEELRQRLAQRPELLGRAVLVADAVDEHHLRVYGAGSLFDAVLSRIGVNNAVRAAGWAGNSAGYALVALQRIAAMSEVDLLLVGPLAPGVRTALEQSPVWQALPCVRERRVALLPVIAPYGGLVSQQRFARAVETALYQMAHQEPASV</sequence>
<evidence type="ECO:0000256" key="4">
    <source>
        <dbReference type="ARBA" id="ARBA00022496"/>
    </source>
</evidence>
<dbReference type="GO" id="GO:1901678">
    <property type="term" value="P:iron coordination entity transport"/>
    <property type="evidence" value="ECO:0007669"/>
    <property type="project" value="UniProtKB-ARBA"/>
</dbReference>
<evidence type="ECO:0000256" key="5">
    <source>
        <dbReference type="ARBA" id="ARBA00022729"/>
    </source>
</evidence>
<dbReference type="InterPro" id="IPR051313">
    <property type="entry name" value="Bact_iron-sidero_bind"/>
</dbReference>
<dbReference type="PANTHER" id="PTHR30532">
    <property type="entry name" value="IRON III DICITRATE-BINDING PERIPLASMIC PROTEIN"/>
    <property type="match status" value="1"/>
</dbReference>
<dbReference type="PRINTS" id="PR01715">
    <property type="entry name" value="FERRIBNDNGPP"/>
</dbReference>
<keyword evidence="5" id="KW-0732">Signal</keyword>
<name>A0A0M9GIV9_9PSED</name>
<dbReference type="STRING" id="50340.PF66_01578"/>
<dbReference type="PATRIC" id="fig|50340.43.peg.4735"/>
<reference evidence="7 8" key="1">
    <citation type="journal article" date="2015" name="PLoS ONE">
        <title>Rice-Infecting Pseudomonas Genomes Are Highly Accessorized and Harbor Multiple Putative Virulence Mechanisms to Cause Sheath Brown Rot.</title>
        <authorList>
            <person name="Quibod I.L."/>
            <person name="Grande G."/>
            <person name="Oreiro E.G."/>
            <person name="Borja F.N."/>
            <person name="Dossa G.S."/>
            <person name="Mauleon R."/>
            <person name="Cruz C.V."/>
            <person name="Oliva R."/>
        </authorList>
    </citation>
    <scope>NUCLEOTIDE SEQUENCE [LARGE SCALE GENOMIC DNA]</scope>
    <source>
        <strain evidence="7 8">IRRI 6609</strain>
    </source>
</reference>
<protein>
    <submittedName>
        <fullName evidence="7">ABC-type Fe3+-hydroxamate transport system, periplasmic component</fullName>
    </submittedName>
</protein>
<dbReference type="Pfam" id="PF01497">
    <property type="entry name" value="Peripla_BP_2"/>
    <property type="match status" value="1"/>
</dbReference>
<dbReference type="AlphaFoldDB" id="A0A0M9GIV9"/>
<dbReference type="PROSITE" id="PS51318">
    <property type="entry name" value="TAT"/>
    <property type="match status" value="1"/>
</dbReference>
<dbReference type="GO" id="GO:0030288">
    <property type="term" value="C:outer membrane-bounded periplasmic space"/>
    <property type="evidence" value="ECO:0007669"/>
    <property type="project" value="TreeGrafter"/>
</dbReference>
<keyword evidence="4" id="KW-0408">Iron</keyword>
<keyword evidence="3" id="KW-0813">Transport</keyword>